<evidence type="ECO:0000259" key="15">
    <source>
        <dbReference type="PROSITE" id="PS50255"/>
    </source>
</evidence>
<evidence type="ECO:0000313" key="17">
    <source>
        <dbReference type="EMBL" id="GIY68488.1"/>
    </source>
</evidence>
<dbReference type="Gene3D" id="3.10.120.10">
    <property type="entry name" value="Cytochrome b5-like heme/steroid binding domain"/>
    <property type="match status" value="1"/>
</dbReference>
<proteinExistence type="inferred from homology"/>
<evidence type="ECO:0000256" key="5">
    <source>
        <dbReference type="ARBA" id="ARBA00022617"/>
    </source>
</evidence>
<evidence type="ECO:0000256" key="12">
    <source>
        <dbReference type="ARBA" id="ARBA00023211"/>
    </source>
</evidence>
<dbReference type="InterPro" id="IPR036400">
    <property type="entry name" value="Cyt_B5-like_heme/steroid_sf"/>
</dbReference>
<dbReference type="PRINTS" id="PR00363">
    <property type="entry name" value="CYTOCHROMEB5"/>
</dbReference>
<keyword evidence="10" id="KW-0408">Iron</keyword>
<comment type="similarity">
    <text evidence="4">Belongs to the Nudix hydrolase family.</text>
</comment>
<evidence type="ECO:0000256" key="14">
    <source>
        <dbReference type="SAM" id="MobiDB-lite"/>
    </source>
</evidence>
<dbReference type="GO" id="GO:0016020">
    <property type="term" value="C:membrane"/>
    <property type="evidence" value="ECO:0007669"/>
    <property type="project" value="UniProtKB-SubCell"/>
</dbReference>
<comment type="subcellular location">
    <subcellularLocation>
        <location evidence="3">Membrane</location>
    </subcellularLocation>
</comment>
<evidence type="ECO:0000256" key="9">
    <source>
        <dbReference type="ARBA" id="ARBA00022842"/>
    </source>
</evidence>
<comment type="similarity">
    <text evidence="13">Belongs to the cytochrome b5 family.</text>
</comment>
<dbReference type="PROSITE" id="PS51462">
    <property type="entry name" value="NUDIX"/>
    <property type="match status" value="1"/>
</dbReference>
<comment type="cofactor">
    <cofactor evidence="2">
        <name>Mg(2+)</name>
        <dbReference type="ChEBI" id="CHEBI:18420"/>
    </cofactor>
</comment>
<organism evidence="17 18">
    <name type="scientific">Caerostris darwini</name>
    <dbReference type="NCBI Taxonomy" id="1538125"/>
    <lineage>
        <taxon>Eukaryota</taxon>
        <taxon>Metazoa</taxon>
        <taxon>Ecdysozoa</taxon>
        <taxon>Arthropoda</taxon>
        <taxon>Chelicerata</taxon>
        <taxon>Arachnida</taxon>
        <taxon>Araneae</taxon>
        <taxon>Araneomorphae</taxon>
        <taxon>Entelegynae</taxon>
        <taxon>Araneoidea</taxon>
        <taxon>Araneidae</taxon>
        <taxon>Caerostris</taxon>
    </lineage>
</organism>
<sequence>MYHQVRRLCGVFKIYTFTEMSEQNIKTYTLEEVSQHSDVDSLWLIIHDDVYDVTKFASEHPGGVEILLDWAGQDATDGFEDANHSLDAREEMENYKIGELCQEDRGKQIETNDNNKCTPIADSKQNPSPRELRTLTLRHELDNDYFKNFMAEFMKRLSNFASDLKRKQLAIRKVLFNPYEPKISAEMDNPPWREASTLIIASRLTLHDVVAKGKNLSNLMSSATRNYNNKPTASDYRLLMVKRSGLSSFMANAYVFPGGLVEVADYSPLWWSVFEKLGITRKELLDFCSNIQGERPPMITTPITLKCKGALPNEDYLPPDIGLRIAALRETFEETGILLLTNPSLETTQEATTHTLLTHNVDIQAWQKRIHDDPYAFLDLCLESHMCPDIWSLYEWSDWLTPTAVGHRRYDTMFYLCCLPRQPDVLLDKGEVTIMRWCSPDEMMSEHFTNSIFLAPPQVYELSRLMLLQSYHELRNFAKKREPEGCERWMPIISTAIDGAVSYLPGDDLYPKEPDFEGIQKPIDFPYALDDLRAKSTLLHRMEIRGPQCTTYCNITPNCGHLQPLTYKLNQPIVQSFL</sequence>
<evidence type="ECO:0000256" key="7">
    <source>
        <dbReference type="ARBA" id="ARBA00022723"/>
    </source>
</evidence>
<dbReference type="FunFam" id="3.10.120.10:FF:000002">
    <property type="entry name" value="Cytochrome b5 type B"/>
    <property type="match status" value="1"/>
</dbReference>
<evidence type="ECO:0000259" key="16">
    <source>
        <dbReference type="PROSITE" id="PS51462"/>
    </source>
</evidence>
<dbReference type="InterPro" id="IPR039121">
    <property type="entry name" value="NUDT19"/>
</dbReference>
<dbReference type="SUPFAM" id="SSF55856">
    <property type="entry name" value="Cytochrome b5-like heme/steroid binding domain"/>
    <property type="match status" value="1"/>
</dbReference>
<keyword evidence="7" id="KW-0479">Metal-binding</keyword>
<dbReference type="InterPro" id="IPR015797">
    <property type="entry name" value="NUDIX_hydrolase-like_dom_sf"/>
</dbReference>
<dbReference type="GO" id="GO:0046872">
    <property type="term" value="F:metal ion binding"/>
    <property type="evidence" value="ECO:0007669"/>
    <property type="project" value="UniProtKB-KW"/>
</dbReference>
<evidence type="ECO:0000256" key="2">
    <source>
        <dbReference type="ARBA" id="ARBA00001946"/>
    </source>
</evidence>
<dbReference type="PANTHER" id="PTHR12318">
    <property type="entry name" value="TESTOSTERONE-REGULATED PROTEIN RP2"/>
    <property type="match status" value="1"/>
</dbReference>
<dbReference type="CDD" id="cd18870">
    <property type="entry name" value="NUDIX_AcylCoAdiphos_Nudt19"/>
    <property type="match status" value="1"/>
</dbReference>
<dbReference type="Proteomes" id="UP001054837">
    <property type="component" value="Unassembled WGS sequence"/>
</dbReference>
<evidence type="ECO:0000313" key="18">
    <source>
        <dbReference type="Proteomes" id="UP001054837"/>
    </source>
</evidence>
<gene>
    <name evidence="17" type="primary">nudt19</name>
    <name evidence="17" type="ORF">CDAR_398403</name>
</gene>
<dbReference type="GO" id="GO:0005739">
    <property type="term" value="C:mitochondrion"/>
    <property type="evidence" value="ECO:0007669"/>
    <property type="project" value="TreeGrafter"/>
</dbReference>
<dbReference type="GO" id="GO:0016818">
    <property type="term" value="F:hydrolase activity, acting on acid anhydrides, in phosphorus-containing anhydrides"/>
    <property type="evidence" value="ECO:0007669"/>
    <property type="project" value="InterPro"/>
</dbReference>
<keyword evidence="12" id="KW-0464">Manganese</keyword>
<dbReference type="PROSITE" id="PS50255">
    <property type="entry name" value="CYTOCHROME_B5_2"/>
    <property type="match status" value="1"/>
</dbReference>
<dbReference type="InterPro" id="IPR001199">
    <property type="entry name" value="Cyt_B5-like_heme/steroid-bd"/>
</dbReference>
<feature type="compositionally biased region" description="Polar residues" evidence="14">
    <location>
        <begin position="111"/>
        <end position="128"/>
    </location>
</feature>
<comment type="caution">
    <text evidence="17">The sequence shown here is derived from an EMBL/GenBank/DDBJ whole genome shotgun (WGS) entry which is preliminary data.</text>
</comment>
<evidence type="ECO:0000256" key="4">
    <source>
        <dbReference type="ARBA" id="ARBA00005582"/>
    </source>
</evidence>
<dbReference type="SUPFAM" id="SSF55811">
    <property type="entry name" value="Nudix"/>
    <property type="match status" value="1"/>
</dbReference>
<dbReference type="PANTHER" id="PTHR12318:SF0">
    <property type="entry name" value="ACYL-COENZYME A DIPHOSPHATASE NUDT19"/>
    <property type="match status" value="1"/>
</dbReference>
<evidence type="ECO:0000256" key="11">
    <source>
        <dbReference type="ARBA" id="ARBA00023136"/>
    </source>
</evidence>
<evidence type="ECO:0000256" key="6">
    <source>
        <dbReference type="ARBA" id="ARBA00022692"/>
    </source>
</evidence>
<dbReference type="Gene3D" id="3.90.79.10">
    <property type="entry name" value="Nucleoside Triphosphate Pyrophosphohydrolase"/>
    <property type="match status" value="1"/>
</dbReference>
<reference evidence="17 18" key="1">
    <citation type="submission" date="2021-06" db="EMBL/GenBank/DDBJ databases">
        <title>Caerostris darwini draft genome.</title>
        <authorList>
            <person name="Kono N."/>
            <person name="Arakawa K."/>
        </authorList>
    </citation>
    <scope>NUCLEOTIDE SEQUENCE [LARGE SCALE GENOMIC DNA]</scope>
</reference>
<keyword evidence="8" id="KW-0378">Hydrolase</keyword>
<evidence type="ECO:0000256" key="3">
    <source>
        <dbReference type="ARBA" id="ARBA00004370"/>
    </source>
</evidence>
<name>A0AAV4VEL8_9ARAC</name>
<dbReference type="EMBL" id="BPLQ01012875">
    <property type="protein sequence ID" value="GIY68488.1"/>
    <property type="molecule type" value="Genomic_DNA"/>
</dbReference>
<dbReference type="Pfam" id="PF00173">
    <property type="entry name" value="Cyt-b5"/>
    <property type="match status" value="1"/>
</dbReference>
<evidence type="ECO:0000256" key="10">
    <source>
        <dbReference type="ARBA" id="ARBA00023004"/>
    </source>
</evidence>
<comment type="cofactor">
    <cofactor evidence="1">
        <name>Mn(2+)</name>
        <dbReference type="ChEBI" id="CHEBI:29035"/>
    </cofactor>
</comment>
<keyword evidence="11" id="KW-0472">Membrane</keyword>
<keyword evidence="18" id="KW-1185">Reference proteome</keyword>
<dbReference type="InterPro" id="IPR000086">
    <property type="entry name" value="NUDIX_hydrolase_dom"/>
</dbReference>
<evidence type="ECO:0000256" key="8">
    <source>
        <dbReference type="ARBA" id="ARBA00022801"/>
    </source>
</evidence>
<feature type="domain" description="Cytochrome b5 heme-binding" evidence="15">
    <location>
        <begin position="25"/>
        <end position="101"/>
    </location>
</feature>
<dbReference type="SMART" id="SM01117">
    <property type="entry name" value="Cyt-b5"/>
    <property type="match status" value="1"/>
</dbReference>
<accession>A0AAV4VEL8</accession>
<keyword evidence="9" id="KW-0460">Magnesium</keyword>
<dbReference type="AlphaFoldDB" id="A0AAV4VEL8"/>
<keyword evidence="5" id="KW-0349">Heme</keyword>
<feature type="region of interest" description="Disordered" evidence="14">
    <location>
        <begin position="109"/>
        <end position="128"/>
    </location>
</feature>
<evidence type="ECO:0000256" key="1">
    <source>
        <dbReference type="ARBA" id="ARBA00001936"/>
    </source>
</evidence>
<feature type="domain" description="Nudix hydrolase" evidence="16">
    <location>
        <begin position="191"/>
        <end position="461"/>
    </location>
</feature>
<protein>
    <submittedName>
        <fullName evidence="17">Nucleoside diphosphate-linked moiety X motif 19</fullName>
    </submittedName>
</protein>
<evidence type="ECO:0000256" key="13">
    <source>
        <dbReference type="ARBA" id="ARBA00038168"/>
    </source>
</evidence>
<keyword evidence="6" id="KW-0812">Transmembrane</keyword>